<feature type="domain" description="N-acetyltransferase" evidence="3">
    <location>
        <begin position="1"/>
        <end position="151"/>
    </location>
</feature>
<dbReference type="RefSeq" id="WP_208850996.1">
    <property type="nucleotide sequence ID" value="NZ_JAGGDJ010000057.1"/>
</dbReference>
<evidence type="ECO:0000259" key="3">
    <source>
        <dbReference type="PROSITE" id="PS51186"/>
    </source>
</evidence>
<dbReference type="CDD" id="cd04301">
    <property type="entry name" value="NAT_SF"/>
    <property type="match status" value="1"/>
</dbReference>
<evidence type="ECO:0000313" key="5">
    <source>
        <dbReference type="Proteomes" id="UP000670947"/>
    </source>
</evidence>
<accession>A0ABS3WJF9</accession>
<dbReference type="EMBL" id="JAGGDJ010000057">
    <property type="protein sequence ID" value="MBO7748437.1"/>
    <property type="molecule type" value="Genomic_DNA"/>
</dbReference>
<keyword evidence="1" id="KW-0808">Transferase</keyword>
<dbReference type="PROSITE" id="PS51186">
    <property type="entry name" value="GNAT"/>
    <property type="match status" value="1"/>
</dbReference>
<evidence type="ECO:0000313" key="4">
    <source>
        <dbReference type="EMBL" id="MBO7748437.1"/>
    </source>
</evidence>
<gene>
    <name evidence="4" type="ORF">I8J29_30050</name>
</gene>
<name>A0ABS3WJF9_9BACL</name>
<reference evidence="4 5" key="1">
    <citation type="submission" date="2021-03" db="EMBL/GenBank/DDBJ databases">
        <title>Paenibacillus artemisicola MWE-103 whole genome sequence.</title>
        <authorList>
            <person name="Ham Y.J."/>
        </authorList>
    </citation>
    <scope>NUCLEOTIDE SEQUENCE [LARGE SCALE GENOMIC DNA]</scope>
    <source>
        <strain evidence="4 5">MWE-103</strain>
    </source>
</reference>
<evidence type="ECO:0000256" key="1">
    <source>
        <dbReference type="ARBA" id="ARBA00022679"/>
    </source>
</evidence>
<dbReference type="Proteomes" id="UP000670947">
    <property type="component" value="Unassembled WGS sequence"/>
</dbReference>
<dbReference type="InterPro" id="IPR000182">
    <property type="entry name" value="GNAT_dom"/>
</dbReference>
<dbReference type="InterPro" id="IPR016181">
    <property type="entry name" value="Acyl_CoA_acyltransferase"/>
</dbReference>
<evidence type="ECO:0000256" key="2">
    <source>
        <dbReference type="ARBA" id="ARBA00023315"/>
    </source>
</evidence>
<proteinExistence type="predicted"/>
<organism evidence="4 5">
    <name type="scientific">Paenibacillus artemisiicola</name>
    <dbReference type="NCBI Taxonomy" id="1172618"/>
    <lineage>
        <taxon>Bacteria</taxon>
        <taxon>Bacillati</taxon>
        <taxon>Bacillota</taxon>
        <taxon>Bacilli</taxon>
        <taxon>Bacillales</taxon>
        <taxon>Paenibacillaceae</taxon>
        <taxon>Paenibacillus</taxon>
    </lineage>
</organism>
<dbReference type="Pfam" id="PF00583">
    <property type="entry name" value="Acetyltransf_1"/>
    <property type="match status" value="1"/>
</dbReference>
<dbReference type="SUPFAM" id="SSF55729">
    <property type="entry name" value="Acyl-CoA N-acyltransferases (Nat)"/>
    <property type="match status" value="1"/>
</dbReference>
<dbReference type="Gene3D" id="3.40.630.30">
    <property type="match status" value="1"/>
</dbReference>
<dbReference type="PANTHER" id="PTHR43420">
    <property type="entry name" value="ACETYLTRANSFERASE"/>
    <property type="match status" value="1"/>
</dbReference>
<comment type="caution">
    <text evidence="4">The sequence shown here is derived from an EMBL/GenBank/DDBJ whole genome shotgun (WGS) entry which is preliminary data.</text>
</comment>
<sequence>MPFLWEMLYESLHVPDGQEPFARAIVREPQLAKYVEGWGREGDAGFLAVGPDGQPMGSITARFYAEGNKSYGYVGSDVPELGMALLPAHRGSGIGTALLARLVEELRGRSVKRVSLSVDPRNAAAMALYRRFGFGEVRKDGTSIVMVANLDA</sequence>
<keyword evidence="5" id="KW-1185">Reference proteome</keyword>
<dbReference type="InterPro" id="IPR050680">
    <property type="entry name" value="YpeA/RimI_acetyltransf"/>
</dbReference>
<keyword evidence="2" id="KW-0012">Acyltransferase</keyword>
<protein>
    <submittedName>
        <fullName evidence="4">GNAT family N-acetyltransferase</fullName>
    </submittedName>
</protein>